<protein>
    <submittedName>
        <fullName evidence="2">Uncharacterized protein</fullName>
    </submittedName>
</protein>
<dbReference type="AlphaFoldDB" id="A0A9Q0W4M1"/>
<evidence type="ECO:0000313" key="2">
    <source>
        <dbReference type="EMBL" id="KAJ6758935.1"/>
    </source>
</evidence>
<comment type="caution">
    <text evidence="2">The sequence shown here is derived from an EMBL/GenBank/DDBJ whole genome shotgun (WGS) entry which is preliminary data.</text>
</comment>
<dbReference type="EMBL" id="JAPFFM010000006">
    <property type="protein sequence ID" value="KAJ6758935.1"/>
    <property type="molecule type" value="Genomic_DNA"/>
</dbReference>
<feature type="region of interest" description="Disordered" evidence="1">
    <location>
        <begin position="61"/>
        <end position="86"/>
    </location>
</feature>
<evidence type="ECO:0000256" key="1">
    <source>
        <dbReference type="SAM" id="MobiDB-lite"/>
    </source>
</evidence>
<reference evidence="2" key="1">
    <citation type="submission" date="2022-11" db="EMBL/GenBank/DDBJ databases">
        <authorList>
            <person name="Hyden B.L."/>
            <person name="Feng K."/>
            <person name="Yates T."/>
            <person name="Jawdy S."/>
            <person name="Smart L.B."/>
            <person name="Muchero W."/>
        </authorList>
    </citation>
    <scope>NUCLEOTIDE SEQUENCE</scope>
    <source>
        <tissue evidence="2">Shoot tip</tissue>
    </source>
</reference>
<keyword evidence="3" id="KW-1185">Reference proteome</keyword>
<evidence type="ECO:0000313" key="3">
    <source>
        <dbReference type="Proteomes" id="UP001151752"/>
    </source>
</evidence>
<gene>
    <name evidence="2" type="ORF">OIU74_025566</name>
</gene>
<organism evidence="2 3">
    <name type="scientific">Salix koriyanagi</name>
    <dbReference type="NCBI Taxonomy" id="2511006"/>
    <lineage>
        <taxon>Eukaryota</taxon>
        <taxon>Viridiplantae</taxon>
        <taxon>Streptophyta</taxon>
        <taxon>Embryophyta</taxon>
        <taxon>Tracheophyta</taxon>
        <taxon>Spermatophyta</taxon>
        <taxon>Magnoliopsida</taxon>
        <taxon>eudicotyledons</taxon>
        <taxon>Gunneridae</taxon>
        <taxon>Pentapetalae</taxon>
        <taxon>rosids</taxon>
        <taxon>fabids</taxon>
        <taxon>Malpighiales</taxon>
        <taxon>Salicaceae</taxon>
        <taxon>Saliceae</taxon>
        <taxon>Salix</taxon>
    </lineage>
</organism>
<proteinExistence type="predicted"/>
<dbReference type="Proteomes" id="UP001151752">
    <property type="component" value="Chromosome 18"/>
</dbReference>
<sequence length="86" mass="9503">MSVHPPIRAQPILTKSKPPKPLPLPLPLPLFLLTGASSSSHQNGLHAKSLESFDHLETTIQSAFHIHPPRRPPPERAKARSIQSLR</sequence>
<reference evidence="2" key="2">
    <citation type="journal article" date="2023" name="Int. J. Mol. Sci.">
        <title>De Novo Assembly and Annotation of 11 Diverse Shrub Willow (Salix) Genomes Reveals Novel Gene Organization in Sex-Linked Regions.</title>
        <authorList>
            <person name="Hyden B."/>
            <person name="Feng K."/>
            <person name="Yates T.B."/>
            <person name="Jawdy S."/>
            <person name="Cereghino C."/>
            <person name="Smart L.B."/>
            <person name="Muchero W."/>
        </authorList>
    </citation>
    <scope>NUCLEOTIDE SEQUENCE</scope>
    <source>
        <tissue evidence="2">Shoot tip</tissue>
    </source>
</reference>
<name>A0A9Q0W4M1_9ROSI</name>
<accession>A0A9Q0W4M1</accession>
<feature type="region of interest" description="Disordered" evidence="1">
    <location>
        <begin position="1"/>
        <end position="20"/>
    </location>
</feature>